<evidence type="ECO:0000256" key="1">
    <source>
        <dbReference type="SAM" id="MobiDB-lite"/>
    </source>
</evidence>
<accession>A0A1A6HY68</accession>
<feature type="region of interest" description="Disordered" evidence="1">
    <location>
        <begin position="1"/>
        <end position="30"/>
    </location>
</feature>
<protein>
    <submittedName>
        <fullName evidence="2">Uncharacterized protein</fullName>
    </submittedName>
</protein>
<dbReference type="EMBL" id="LZPO01007955">
    <property type="protein sequence ID" value="OBS83169.1"/>
    <property type="molecule type" value="Genomic_DNA"/>
</dbReference>
<evidence type="ECO:0000313" key="3">
    <source>
        <dbReference type="Proteomes" id="UP000092124"/>
    </source>
</evidence>
<name>A0A1A6HY68_NEOLE</name>
<comment type="caution">
    <text evidence="2">The sequence shown here is derived from an EMBL/GenBank/DDBJ whole genome shotgun (WGS) entry which is preliminary data.</text>
</comment>
<feature type="compositionally biased region" description="Polar residues" evidence="1">
    <location>
        <begin position="1"/>
        <end position="25"/>
    </location>
</feature>
<reference evidence="2 3" key="1">
    <citation type="submission" date="2016-06" db="EMBL/GenBank/DDBJ databases">
        <title>The Draft Genome Sequence and Annotation of the Desert Woodrat Neotoma lepida.</title>
        <authorList>
            <person name="Campbell M."/>
            <person name="Oakeson K.F."/>
            <person name="Yandell M."/>
            <person name="Halpert J.R."/>
            <person name="Dearing D."/>
        </authorList>
    </citation>
    <scope>NUCLEOTIDE SEQUENCE [LARGE SCALE GENOMIC DNA]</scope>
    <source>
        <strain evidence="2">417</strain>
        <tissue evidence="2">Liver</tissue>
    </source>
</reference>
<organism evidence="2 3">
    <name type="scientific">Neotoma lepida</name>
    <name type="common">Desert woodrat</name>
    <dbReference type="NCBI Taxonomy" id="56216"/>
    <lineage>
        <taxon>Eukaryota</taxon>
        <taxon>Metazoa</taxon>
        <taxon>Chordata</taxon>
        <taxon>Craniata</taxon>
        <taxon>Vertebrata</taxon>
        <taxon>Euteleostomi</taxon>
        <taxon>Mammalia</taxon>
        <taxon>Eutheria</taxon>
        <taxon>Euarchontoglires</taxon>
        <taxon>Glires</taxon>
        <taxon>Rodentia</taxon>
        <taxon>Myomorpha</taxon>
        <taxon>Muroidea</taxon>
        <taxon>Cricetidae</taxon>
        <taxon>Neotominae</taxon>
        <taxon>Neotoma</taxon>
    </lineage>
</organism>
<dbReference type="Proteomes" id="UP000092124">
    <property type="component" value="Unassembled WGS sequence"/>
</dbReference>
<sequence>MVWDSVSSHEQQSLWRQSEPSSVGSPAQEPAKCHKFLETVELQMGLKNGLLQPALFQILQLHSFLPKSYNTSGG</sequence>
<dbReference type="AlphaFoldDB" id="A0A1A6HY68"/>
<evidence type="ECO:0000313" key="2">
    <source>
        <dbReference type="EMBL" id="OBS83169.1"/>
    </source>
</evidence>
<gene>
    <name evidence="2" type="ORF">A6R68_22851</name>
</gene>
<keyword evidence="3" id="KW-1185">Reference proteome</keyword>
<proteinExistence type="predicted"/>